<keyword evidence="2" id="KW-1185">Reference proteome</keyword>
<reference evidence="1 2" key="1">
    <citation type="submission" date="2016-10" db="EMBL/GenBank/DDBJ databases">
        <authorList>
            <person name="de Groot N.N."/>
        </authorList>
    </citation>
    <scope>NUCLEOTIDE SEQUENCE [LARGE SCALE GENOMIC DNA]</scope>
    <source>
        <strain evidence="1 2">DSM 28129</strain>
    </source>
</reference>
<dbReference type="OrthoDB" id="1955171at2"/>
<dbReference type="InterPro" id="IPR025916">
    <property type="entry name" value="YdjO"/>
</dbReference>
<organism evidence="1 2">
    <name type="scientific">Fontibacillus panacisegetis</name>
    <dbReference type="NCBI Taxonomy" id="670482"/>
    <lineage>
        <taxon>Bacteria</taxon>
        <taxon>Bacillati</taxon>
        <taxon>Bacillota</taxon>
        <taxon>Bacilli</taxon>
        <taxon>Bacillales</taxon>
        <taxon>Paenibacillaceae</taxon>
        <taxon>Fontibacillus</taxon>
    </lineage>
</organism>
<gene>
    <name evidence="1" type="ORF">SAMN04488542_13438</name>
</gene>
<dbReference type="RefSeq" id="WP_091235420.1">
    <property type="nucleotide sequence ID" value="NZ_FNBG01000034.1"/>
</dbReference>
<proteinExistence type="predicted"/>
<dbReference type="Proteomes" id="UP000198972">
    <property type="component" value="Unassembled WGS sequence"/>
</dbReference>
<sequence>MNYRKKVVEEVPEVNTSIWSCVSEDCNGWMRDNFTFEYEPSCPLCSSQMEKDTKMLPQVVNMSASVEMKS</sequence>
<evidence type="ECO:0000313" key="2">
    <source>
        <dbReference type="Proteomes" id="UP000198972"/>
    </source>
</evidence>
<protein>
    <submittedName>
        <fullName evidence="1">Cold-inducible protein YdjO</fullName>
    </submittedName>
</protein>
<dbReference type="Pfam" id="PF14169">
    <property type="entry name" value="YdjO"/>
    <property type="match status" value="1"/>
</dbReference>
<evidence type="ECO:0000313" key="1">
    <source>
        <dbReference type="EMBL" id="SDG30574.1"/>
    </source>
</evidence>
<name>A0A1G7T6B1_9BACL</name>
<accession>A0A1G7T6B1</accession>
<dbReference type="AlphaFoldDB" id="A0A1G7T6B1"/>
<dbReference type="EMBL" id="FNBG01000034">
    <property type="protein sequence ID" value="SDG30574.1"/>
    <property type="molecule type" value="Genomic_DNA"/>
</dbReference>